<evidence type="ECO:0000313" key="3">
    <source>
        <dbReference type="Proteomes" id="UP000735302"/>
    </source>
</evidence>
<accession>A0AAV4D3I6</accession>
<protein>
    <submittedName>
        <fullName evidence="2">Uncharacterized protein</fullName>
    </submittedName>
</protein>
<feature type="compositionally biased region" description="Polar residues" evidence="1">
    <location>
        <begin position="32"/>
        <end position="57"/>
    </location>
</feature>
<gene>
    <name evidence="2" type="ORF">PoB_006516500</name>
</gene>
<feature type="compositionally biased region" description="Basic residues" evidence="1">
    <location>
        <begin position="20"/>
        <end position="30"/>
    </location>
</feature>
<organism evidence="2 3">
    <name type="scientific">Plakobranchus ocellatus</name>
    <dbReference type="NCBI Taxonomy" id="259542"/>
    <lineage>
        <taxon>Eukaryota</taxon>
        <taxon>Metazoa</taxon>
        <taxon>Spiralia</taxon>
        <taxon>Lophotrochozoa</taxon>
        <taxon>Mollusca</taxon>
        <taxon>Gastropoda</taxon>
        <taxon>Heterobranchia</taxon>
        <taxon>Euthyneura</taxon>
        <taxon>Panpulmonata</taxon>
        <taxon>Sacoglossa</taxon>
        <taxon>Placobranchoidea</taxon>
        <taxon>Plakobranchidae</taxon>
        <taxon>Plakobranchus</taxon>
    </lineage>
</organism>
<sequence>MGKARPGLGGGFRGLDLHQSSRRRDRKKTKTVPNMMTEVNSQRLQVRGIGQSTTSDIRLSGPPSGQGAGGEARTRNRRVSVDLRGDSLATVPLTPQRE</sequence>
<name>A0AAV4D3I6_9GAST</name>
<reference evidence="2 3" key="1">
    <citation type="journal article" date="2021" name="Elife">
        <title>Chloroplast acquisition without the gene transfer in kleptoplastic sea slugs, Plakobranchus ocellatus.</title>
        <authorList>
            <person name="Maeda T."/>
            <person name="Takahashi S."/>
            <person name="Yoshida T."/>
            <person name="Shimamura S."/>
            <person name="Takaki Y."/>
            <person name="Nagai Y."/>
            <person name="Toyoda A."/>
            <person name="Suzuki Y."/>
            <person name="Arimoto A."/>
            <person name="Ishii H."/>
            <person name="Satoh N."/>
            <person name="Nishiyama T."/>
            <person name="Hasebe M."/>
            <person name="Maruyama T."/>
            <person name="Minagawa J."/>
            <person name="Obokata J."/>
            <person name="Shigenobu S."/>
        </authorList>
    </citation>
    <scope>NUCLEOTIDE SEQUENCE [LARGE SCALE GENOMIC DNA]</scope>
</reference>
<keyword evidence="3" id="KW-1185">Reference proteome</keyword>
<comment type="caution">
    <text evidence="2">The sequence shown here is derived from an EMBL/GenBank/DDBJ whole genome shotgun (WGS) entry which is preliminary data.</text>
</comment>
<dbReference type="AlphaFoldDB" id="A0AAV4D3I6"/>
<feature type="region of interest" description="Disordered" evidence="1">
    <location>
        <begin position="1"/>
        <end position="98"/>
    </location>
</feature>
<dbReference type="Proteomes" id="UP000735302">
    <property type="component" value="Unassembled WGS sequence"/>
</dbReference>
<evidence type="ECO:0000313" key="2">
    <source>
        <dbReference type="EMBL" id="GFO38660.1"/>
    </source>
</evidence>
<evidence type="ECO:0000256" key="1">
    <source>
        <dbReference type="SAM" id="MobiDB-lite"/>
    </source>
</evidence>
<proteinExistence type="predicted"/>
<dbReference type="EMBL" id="BLXT01007329">
    <property type="protein sequence ID" value="GFO38660.1"/>
    <property type="molecule type" value="Genomic_DNA"/>
</dbReference>